<feature type="region of interest" description="Disordered" evidence="1">
    <location>
        <begin position="28"/>
        <end position="50"/>
    </location>
</feature>
<evidence type="ECO:0000256" key="1">
    <source>
        <dbReference type="SAM" id="MobiDB-lite"/>
    </source>
</evidence>
<protein>
    <submittedName>
        <fullName evidence="2">Uncharacterized protein</fullName>
    </submittedName>
</protein>
<reference evidence="2 3" key="1">
    <citation type="submission" date="2019-11" db="EMBL/GenBank/DDBJ databases">
        <title>Whole genome sequence of Oryza granulata.</title>
        <authorList>
            <person name="Li W."/>
        </authorList>
    </citation>
    <scope>NUCLEOTIDE SEQUENCE [LARGE SCALE GENOMIC DNA]</scope>
    <source>
        <strain evidence="3">cv. Menghai</strain>
        <tissue evidence="2">Leaf</tissue>
    </source>
</reference>
<evidence type="ECO:0000313" key="3">
    <source>
        <dbReference type="Proteomes" id="UP000479710"/>
    </source>
</evidence>
<sequence length="126" mass="13850">MTTVVDELTRCRGRALLASLVDESSRLDSVTEAQPLLEPTRADPPSRVPRHSLRLSSVARTLHLRSATRSAARALPKPTRLPLLGLPPSILVDSLLPLSERAGREGKAPLPPLRERKRGEVGERER</sequence>
<name>A0A6G1CRI3_9ORYZ</name>
<proteinExistence type="predicted"/>
<accession>A0A6G1CRI3</accession>
<comment type="caution">
    <text evidence="2">The sequence shown here is derived from an EMBL/GenBank/DDBJ whole genome shotgun (WGS) entry which is preliminary data.</text>
</comment>
<evidence type="ECO:0000313" key="2">
    <source>
        <dbReference type="EMBL" id="KAF0902752.1"/>
    </source>
</evidence>
<organism evidence="2 3">
    <name type="scientific">Oryza meyeriana var. granulata</name>
    <dbReference type="NCBI Taxonomy" id="110450"/>
    <lineage>
        <taxon>Eukaryota</taxon>
        <taxon>Viridiplantae</taxon>
        <taxon>Streptophyta</taxon>
        <taxon>Embryophyta</taxon>
        <taxon>Tracheophyta</taxon>
        <taxon>Spermatophyta</taxon>
        <taxon>Magnoliopsida</taxon>
        <taxon>Liliopsida</taxon>
        <taxon>Poales</taxon>
        <taxon>Poaceae</taxon>
        <taxon>BOP clade</taxon>
        <taxon>Oryzoideae</taxon>
        <taxon>Oryzeae</taxon>
        <taxon>Oryzinae</taxon>
        <taxon>Oryza</taxon>
        <taxon>Oryza meyeriana</taxon>
    </lineage>
</organism>
<feature type="region of interest" description="Disordered" evidence="1">
    <location>
        <begin position="101"/>
        <end position="126"/>
    </location>
</feature>
<dbReference type="EMBL" id="SPHZ02000008">
    <property type="protein sequence ID" value="KAF0902752.1"/>
    <property type="molecule type" value="Genomic_DNA"/>
</dbReference>
<dbReference type="AlphaFoldDB" id="A0A6G1CRI3"/>
<gene>
    <name evidence="2" type="ORF">E2562_019085</name>
</gene>
<dbReference type="Proteomes" id="UP000479710">
    <property type="component" value="Unassembled WGS sequence"/>
</dbReference>
<keyword evidence="3" id="KW-1185">Reference proteome</keyword>